<comment type="caution">
    <text evidence="1">The sequence shown here is derived from an EMBL/GenBank/DDBJ whole genome shotgun (WGS) entry which is preliminary data.</text>
</comment>
<dbReference type="Proteomes" id="UP000823775">
    <property type="component" value="Unassembled WGS sequence"/>
</dbReference>
<accession>A0ABS8UVF0</accession>
<dbReference type="EMBL" id="JACEIK010002594">
    <property type="protein sequence ID" value="MCD9637988.1"/>
    <property type="molecule type" value="Genomic_DNA"/>
</dbReference>
<evidence type="ECO:0000313" key="2">
    <source>
        <dbReference type="Proteomes" id="UP000823775"/>
    </source>
</evidence>
<gene>
    <name evidence="1" type="ORF">HAX54_021594</name>
</gene>
<sequence>MEDLNTLINLGMKLLTSKRKCRRLELRDQPQPTKLGLLLSNKLPLFSLIRETNLQKLDLVRMALGPTQMRKVEMMPQYAQQGKLSPQRVMSLNPKHVDSRRVCGLTFDISSITINRLRYRSAFALPVGTTKLDYRMREWYNQRPWLAQVLTDVVRLRMFPIGGDNILGEDRAVMVASLMSWFPLNIRHIIADEMRAWAIKFSTSLPFSFLVTRAIAAVLVPYESLHSWIDYMEAGANERLKDLIVPNIAKFAIELAKTQANIL</sequence>
<organism evidence="1 2">
    <name type="scientific">Datura stramonium</name>
    <name type="common">Jimsonweed</name>
    <name type="synonym">Common thornapple</name>
    <dbReference type="NCBI Taxonomy" id="4076"/>
    <lineage>
        <taxon>Eukaryota</taxon>
        <taxon>Viridiplantae</taxon>
        <taxon>Streptophyta</taxon>
        <taxon>Embryophyta</taxon>
        <taxon>Tracheophyta</taxon>
        <taxon>Spermatophyta</taxon>
        <taxon>Magnoliopsida</taxon>
        <taxon>eudicotyledons</taxon>
        <taxon>Gunneridae</taxon>
        <taxon>Pentapetalae</taxon>
        <taxon>asterids</taxon>
        <taxon>lamiids</taxon>
        <taxon>Solanales</taxon>
        <taxon>Solanaceae</taxon>
        <taxon>Solanoideae</taxon>
        <taxon>Datureae</taxon>
        <taxon>Datura</taxon>
    </lineage>
</organism>
<protein>
    <submittedName>
        <fullName evidence="1">Uncharacterized protein</fullName>
    </submittedName>
</protein>
<name>A0ABS8UVF0_DATST</name>
<proteinExistence type="predicted"/>
<evidence type="ECO:0000313" key="1">
    <source>
        <dbReference type="EMBL" id="MCD9637988.1"/>
    </source>
</evidence>
<keyword evidence="2" id="KW-1185">Reference proteome</keyword>
<reference evidence="1 2" key="1">
    <citation type="journal article" date="2021" name="BMC Genomics">
        <title>Datura genome reveals duplications of psychoactive alkaloid biosynthetic genes and high mutation rate following tissue culture.</title>
        <authorList>
            <person name="Rajewski A."/>
            <person name="Carter-House D."/>
            <person name="Stajich J."/>
            <person name="Litt A."/>
        </authorList>
    </citation>
    <scope>NUCLEOTIDE SEQUENCE [LARGE SCALE GENOMIC DNA]</scope>
    <source>
        <strain evidence="1">AR-01</strain>
    </source>
</reference>